<organism evidence="2 3">
    <name type="scientific">Hibiscus syriacus</name>
    <name type="common">Rose of Sharon</name>
    <dbReference type="NCBI Taxonomy" id="106335"/>
    <lineage>
        <taxon>Eukaryota</taxon>
        <taxon>Viridiplantae</taxon>
        <taxon>Streptophyta</taxon>
        <taxon>Embryophyta</taxon>
        <taxon>Tracheophyta</taxon>
        <taxon>Spermatophyta</taxon>
        <taxon>Magnoliopsida</taxon>
        <taxon>eudicotyledons</taxon>
        <taxon>Gunneridae</taxon>
        <taxon>Pentapetalae</taxon>
        <taxon>rosids</taxon>
        <taxon>malvids</taxon>
        <taxon>Malvales</taxon>
        <taxon>Malvaceae</taxon>
        <taxon>Malvoideae</taxon>
        <taxon>Hibiscus</taxon>
    </lineage>
</organism>
<comment type="caution">
    <text evidence="2">The sequence shown here is derived from an EMBL/GenBank/DDBJ whole genome shotgun (WGS) entry which is preliminary data.</text>
</comment>
<feature type="region of interest" description="Disordered" evidence="1">
    <location>
        <begin position="70"/>
        <end position="107"/>
    </location>
</feature>
<dbReference type="EMBL" id="VEPZ02000082">
    <property type="protein sequence ID" value="KAE8733923.1"/>
    <property type="molecule type" value="Genomic_DNA"/>
</dbReference>
<evidence type="ECO:0000313" key="2">
    <source>
        <dbReference type="EMBL" id="KAE8733923.1"/>
    </source>
</evidence>
<protein>
    <submittedName>
        <fullName evidence="2">Uncharacterized protein</fullName>
    </submittedName>
</protein>
<dbReference type="AlphaFoldDB" id="A0A6A3CX27"/>
<evidence type="ECO:0000313" key="3">
    <source>
        <dbReference type="Proteomes" id="UP000436088"/>
    </source>
</evidence>
<accession>A0A6A3CX27</accession>
<keyword evidence="3" id="KW-1185">Reference proteome</keyword>
<evidence type="ECO:0000256" key="1">
    <source>
        <dbReference type="SAM" id="MobiDB-lite"/>
    </source>
</evidence>
<reference evidence="2" key="1">
    <citation type="submission" date="2019-09" db="EMBL/GenBank/DDBJ databases">
        <title>Draft genome information of white flower Hibiscus syriacus.</title>
        <authorList>
            <person name="Kim Y.-M."/>
        </authorList>
    </citation>
    <scope>NUCLEOTIDE SEQUENCE [LARGE SCALE GENOMIC DNA]</scope>
    <source>
        <strain evidence="2">YM2019G1</strain>
    </source>
</reference>
<gene>
    <name evidence="2" type="ORF">F3Y22_tig00000916pilonHSYRG00285</name>
</gene>
<proteinExistence type="predicted"/>
<name>A0A6A3CX27_HIBSY</name>
<dbReference type="Proteomes" id="UP000436088">
    <property type="component" value="Unassembled WGS sequence"/>
</dbReference>
<sequence length="139" mass="16108">MPLYIYSSRIKLTWAFAELDRRKNTRLQDIELGKANVLTGLRYTLKGLHGPSIKYAVNWGNSHLEEAKAMGKAANTSPPYPRKPSNYVRNRWPVRPEPLHHGTMPPPYDPALLHALLSEKENSMKQVDEWEKKFNENQR</sequence>